<gene>
    <name evidence="1" type="ORF">SAMN05192574_104280</name>
</gene>
<accession>A0A1H8JPX5</accession>
<sequence>MDSRGKRQVLEASKIKILNLLLPESHLGVLTGSLYLRQHIYQVGKSELIKGKYNNYVPYPKNMRDAKAFVEQYKEYAKFSERSC</sequence>
<keyword evidence="2" id="KW-1185">Reference proteome</keyword>
<organism evidence="1 2">
    <name type="scientific">Mucilaginibacter gossypiicola</name>
    <dbReference type="NCBI Taxonomy" id="551995"/>
    <lineage>
        <taxon>Bacteria</taxon>
        <taxon>Pseudomonadati</taxon>
        <taxon>Bacteroidota</taxon>
        <taxon>Sphingobacteriia</taxon>
        <taxon>Sphingobacteriales</taxon>
        <taxon>Sphingobacteriaceae</taxon>
        <taxon>Mucilaginibacter</taxon>
    </lineage>
</organism>
<name>A0A1H8JPX5_9SPHI</name>
<evidence type="ECO:0000313" key="2">
    <source>
        <dbReference type="Proteomes" id="UP000198942"/>
    </source>
</evidence>
<dbReference type="AlphaFoldDB" id="A0A1H8JPX5"/>
<dbReference type="STRING" id="551995.SAMN05192574_104280"/>
<reference evidence="2" key="1">
    <citation type="submission" date="2016-10" db="EMBL/GenBank/DDBJ databases">
        <authorList>
            <person name="Varghese N."/>
            <person name="Submissions S."/>
        </authorList>
    </citation>
    <scope>NUCLEOTIDE SEQUENCE [LARGE SCALE GENOMIC DNA]</scope>
    <source>
        <strain evidence="2">Gh-48</strain>
    </source>
</reference>
<protein>
    <submittedName>
        <fullName evidence="1">Uncharacterized protein</fullName>
    </submittedName>
</protein>
<dbReference type="Proteomes" id="UP000198942">
    <property type="component" value="Unassembled WGS sequence"/>
</dbReference>
<evidence type="ECO:0000313" key="1">
    <source>
        <dbReference type="EMBL" id="SEN82813.1"/>
    </source>
</evidence>
<dbReference type="EMBL" id="FOCL01000004">
    <property type="protein sequence ID" value="SEN82813.1"/>
    <property type="molecule type" value="Genomic_DNA"/>
</dbReference>
<proteinExistence type="predicted"/>